<dbReference type="InterPro" id="IPR005490">
    <property type="entry name" value="LD_TPept_cat_dom"/>
</dbReference>
<evidence type="ECO:0000256" key="7">
    <source>
        <dbReference type="ARBA" id="ARBA00022984"/>
    </source>
</evidence>
<organism evidence="11">
    <name type="scientific">Sulfurihydrogenibium azorense</name>
    <dbReference type="NCBI Taxonomy" id="309806"/>
    <lineage>
        <taxon>Bacteria</taxon>
        <taxon>Pseudomonadati</taxon>
        <taxon>Aquificota</taxon>
        <taxon>Aquificia</taxon>
        <taxon>Aquificales</taxon>
        <taxon>Hydrogenothermaceae</taxon>
        <taxon>Sulfurihydrogenibium</taxon>
    </lineage>
</organism>
<keyword evidence="6 9" id="KW-0133">Cell shape</keyword>
<feature type="active site" description="Proton donor/acceptor" evidence="9">
    <location>
        <position position="176"/>
    </location>
</feature>
<evidence type="ECO:0000256" key="8">
    <source>
        <dbReference type="ARBA" id="ARBA00023316"/>
    </source>
</evidence>
<dbReference type="PANTHER" id="PTHR30582">
    <property type="entry name" value="L,D-TRANSPEPTIDASE"/>
    <property type="match status" value="1"/>
</dbReference>
<keyword evidence="3" id="KW-0328">Glycosyltransferase</keyword>
<dbReference type="Gene3D" id="2.40.440.10">
    <property type="entry name" value="L,D-transpeptidase catalytic domain-like"/>
    <property type="match status" value="1"/>
</dbReference>
<evidence type="ECO:0000256" key="4">
    <source>
        <dbReference type="ARBA" id="ARBA00022679"/>
    </source>
</evidence>
<evidence type="ECO:0000256" key="9">
    <source>
        <dbReference type="PROSITE-ProRule" id="PRU01373"/>
    </source>
</evidence>
<evidence type="ECO:0000256" key="2">
    <source>
        <dbReference type="ARBA" id="ARBA00005992"/>
    </source>
</evidence>
<keyword evidence="4" id="KW-0808">Transferase</keyword>
<dbReference type="CDD" id="cd16913">
    <property type="entry name" value="YkuD_like"/>
    <property type="match status" value="1"/>
</dbReference>
<dbReference type="GO" id="GO:0016757">
    <property type="term" value="F:glycosyltransferase activity"/>
    <property type="evidence" value="ECO:0007669"/>
    <property type="project" value="UniProtKB-KW"/>
</dbReference>
<keyword evidence="5" id="KW-0378">Hydrolase</keyword>
<keyword evidence="7 9" id="KW-0573">Peptidoglycan synthesis</keyword>
<keyword evidence="8 9" id="KW-0961">Cell wall biogenesis/degradation</keyword>
<dbReference type="PROSITE" id="PS52029">
    <property type="entry name" value="LD_TPASE"/>
    <property type="match status" value="1"/>
</dbReference>
<evidence type="ECO:0000259" key="10">
    <source>
        <dbReference type="PROSITE" id="PS52029"/>
    </source>
</evidence>
<comment type="caution">
    <text evidence="11">The sequence shown here is derived from an EMBL/GenBank/DDBJ whole genome shotgun (WGS) entry which is preliminary data.</text>
</comment>
<proteinExistence type="inferred from homology"/>
<evidence type="ECO:0000256" key="1">
    <source>
        <dbReference type="ARBA" id="ARBA00004752"/>
    </source>
</evidence>
<name>A0A831YC83_9AQUI</name>
<dbReference type="AlphaFoldDB" id="A0A831YC83"/>
<dbReference type="PANTHER" id="PTHR30582:SF24">
    <property type="entry name" value="L,D-TRANSPEPTIDASE ERFK_SRFK-RELATED"/>
    <property type="match status" value="1"/>
</dbReference>
<feature type="active site" description="Nucleophile" evidence="9">
    <location>
        <position position="192"/>
    </location>
</feature>
<dbReference type="FunFam" id="2.40.440.10:FF:000002">
    <property type="entry name" value="L,D-transpeptidase ErfK/SrfK"/>
    <property type="match status" value="1"/>
</dbReference>
<dbReference type="GO" id="GO:0071555">
    <property type="term" value="P:cell wall organization"/>
    <property type="evidence" value="ECO:0007669"/>
    <property type="project" value="UniProtKB-UniRule"/>
</dbReference>
<dbReference type="GO" id="GO:0008360">
    <property type="term" value="P:regulation of cell shape"/>
    <property type="evidence" value="ECO:0007669"/>
    <property type="project" value="UniProtKB-UniRule"/>
</dbReference>
<dbReference type="Proteomes" id="UP000885621">
    <property type="component" value="Unassembled WGS sequence"/>
</dbReference>
<evidence type="ECO:0000256" key="6">
    <source>
        <dbReference type="ARBA" id="ARBA00022960"/>
    </source>
</evidence>
<evidence type="ECO:0000313" key="11">
    <source>
        <dbReference type="EMBL" id="HEV08844.1"/>
    </source>
</evidence>
<dbReference type="Pfam" id="PF03734">
    <property type="entry name" value="YkuD"/>
    <property type="match status" value="1"/>
</dbReference>
<dbReference type="GO" id="GO:0018104">
    <property type="term" value="P:peptidoglycan-protein cross-linking"/>
    <property type="evidence" value="ECO:0007669"/>
    <property type="project" value="TreeGrafter"/>
</dbReference>
<evidence type="ECO:0000256" key="5">
    <source>
        <dbReference type="ARBA" id="ARBA00022801"/>
    </source>
</evidence>
<accession>A0A831YC83</accession>
<evidence type="ECO:0000256" key="3">
    <source>
        <dbReference type="ARBA" id="ARBA00022676"/>
    </source>
</evidence>
<reference evidence="11" key="1">
    <citation type="journal article" date="2020" name="mSystems">
        <title>Genome- and Community-Level Interaction Insights into Carbon Utilization and Element Cycling Functions of Hydrothermarchaeota in Hydrothermal Sediment.</title>
        <authorList>
            <person name="Zhou Z."/>
            <person name="Liu Y."/>
            <person name="Xu W."/>
            <person name="Pan J."/>
            <person name="Luo Z.H."/>
            <person name="Li M."/>
        </authorList>
    </citation>
    <scope>NUCLEOTIDE SEQUENCE [LARGE SCALE GENOMIC DNA]</scope>
    <source>
        <strain evidence="11">SpSt-1257</strain>
    </source>
</reference>
<comment type="similarity">
    <text evidence="2">Belongs to the YkuD family.</text>
</comment>
<gene>
    <name evidence="11" type="ORF">ENO34_00415</name>
</gene>
<dbReference type="GO" id="GO:0071972">
    <property type="term" value="F:peptidoglycan L,D-transpeptidase activity"/>
    <property type="evidence" value="ECO:0007669"/>
    <property type="project" value="TreeGrafter"/>
</dbReference>
<sequence>NNVDFILGQNIFELDPNIPIIGKLSIYVSEKDQTLLEVAKKLDLGYYELKNANPFLDPFDIRKNHIIIVPFRRILPVRDFKYGTIYININEKRLYYPIKINNKSYVITFPVGIGTDEAQSPVGEFKISQKRKDPAWYPPPSIRKEQPDLPEVFPPGPDNPLGTRAMRLGNTNFLMHGTNKEYGIGMRVSHGCIRMYNEDVERLFEVVEIGTPVVSKDIPYKVYFNSEKFVEAFDDEAVSMMEKAKIASKSFLNLYKTDIVGKSFAIKTW</sequence>
<feature type="domain" description="L,D-TPase catalytic" evidence="10">
    <location>
        <begin position="83"/>
        <end position="216"/>
    </location>
</feature>
<feature type="non-terminal residue" evidence="11">
    <location>
        <position position="1"/>
    </location>
</feature>
<protein>
    <submittedName>
        <fullName evidence="11">L,D-transpeptidase</fullName>
    </submittedName>
</protein>
<comment type="pathway">
    <text evidence="1 9">Cell wall biogenesis; peptidoglycan biosynthesis.</text>
</comment>
<dbReference type="SUPFAM" id="SSF141523">
    <property type="entry name" value="L,D-transpeptidase catalytic domain-like"/>
    <property type="match status" value="1"/>
</dbReference>
<dbReference type="EMBL" id="DSFC01000021">
    <property type="protein sequence ID" value="HEV08844.1"/>
    <property type="molecule type" value="Genomic_DNA"/>
</dbReference>
<dbReference type="InterPro" id="IPR038063">
    <property type="entry name" value="Transpep_catalytic_dom"/>
</dbReference>
<dbReference type="InterPro" id="IPR050979">
    <property type="entry name" value="LD-transpeptidase"/>
</dbReference>
<dbReference type="UniPathway" id="UPA00219"/>
<dbReference type="GO" id="GO:0005576">
    <property type="term" value="C:extracellular region"/>
    <property type="evidence" value="ECO:0007669"/>
    <property type="project" value="TreeGrafter"/>
</dbReference>